<dbReference type="PROSITE" id="PS01054">
    <property type="entry name" value="TRANSALDOLASE_1"/>
    <property type="match status" value="1"/>
</dbReference>
<dbReference type="InterPro" id="IPR001585">
    <property type="entry name" value="TAL/FSA"/>
</dbReference>
<dbReference type="AlphaFoldDB" id="A0A7C1J941"/>
<comment type="similarity">
    <text evidence="4 11">Belongs to the transaldolase family. Type 2 subfamily.</text>
</comment>
<dbReference type="GO" id="GO:0006098">
    <property type="term" value="P:pentose-phosphate shunt"/>
    <property type="evidence" value="ECO:0007669"/>
    <property type="project" value="UniProtKB-UniRule"/>
</dbReference>
<dbReference type="PANTHER" id="PTHR10683:SF31">
    <property type="entry name" value="TRANSALDOLASE"/>
    <property type="match status" value="1"/>
</dbReference>
<dbReference type="EC" id="2.2.1.2" evidence="5 11"/>
<dbReference type="CDD" id="cd00955">
    <property type="entry name" value="Transaldolase_like"/>
    <property type="match status" value="1"/>
</dbReference>
<dbReference type="InterPro" id="IPR013785">
    <property type="entry name" value="Aldolase_TIM"/>
</dbReference>
<reference evidence="12" key="1">
    <citation type="journal article" date="2020" name="mSystems">
        <title>Genome- and Community-Level Interaction Insights into Carbon Utilization and Element Cycling Functions of Hydrothermarchaeota in Hydrothermal Sediment.</title>
        <authorList>
            <person name="Zhou Z."/>
            <person name="Liu Y."/>
            <person name="Xu W."/>
            <person name="Pan J."/>
            <person name="Luo Z.H."/>
            <person name="Li M."/>
        </authorList>
    </citation>
    <scope>NUCLEOTIDE SEQUENCE [LARGE SCALE GENOMIC DNA]</scope>
    <source>
        <strain evidence="12">SpSt-289</strain>
    </source>
</reference>
<dbReference type="GO" id="GO:0005975">
    <property type="term" value="P:carbohydrate metabolic process"/>
    <property type="evidence" value="ECO:0007669"/>
    <property type="project" value="InterPro"/>
</dbReference>
<dbReference type="UniPathway" id="UPA00115">
    <property type="reaction ID" value="UER00414"/>
</dbReference>
<comment type="catalytic activity">
    <reaction evidence="10 11">
        <text>D-sedoheptulose 7-phosphate + D-glyceraldehyde 3-phosphate = D-erythrose 4-phosphate + beta-D-fructose 6-phosphate</text>
        <dbReference type="Rhea" id="RHEA:17053"/>
        <dbReference type="ChEBI" id="CHEBI:16897"/>
        <dbReference type="ChEBI" id="CHEBI:57483"/>
        <dbReference type="ChEBI" id="CHEBI:57634"/>
        <dbReference type="ChEBI" id="CHEBI:59776"/>
        <dbReference type="EC" id="2.2.1.2"/>
    </reaction>
</comment>
<evidence type="ECO:0000256" key="9">
    <source>
        <dbReference type="ARBA" id="ARBA00023270"/>
    </source>
</evidence>
<dbReference type="PIRSF" id="PIRSF036915">
    <property type="entry name" value="Trnald_Bac_Plnt"/>
    <property type="match status" value="1"/>
</dbReference>
<keyword evidence="7 11" id="KW-0808">Transferase</keyword>
<evidence type="ECO:0000256" key="1">
    <source>
        <dbReference type="ARBA" id="ARBA00003518"/>
    </source>
</evidence>
<gene>
    <name evidence="11 12" type="primary">tal</name>
    <name evidence="12" type="ORF">ENQ20_03505</name>
</gene>
<evidence type="ECO:0000256" key="10">
    <source>
        <dbReference type="ARBA" id="ARBA00048810"/>
    </source>
</evidence>
<sequence>MDRIQQLYQLGQSIWLDYIERGMIQDGTLKALVDEGVRGVTSNPTIFQQAIVKSAAYQEDLQRLATTGADAKSIFEALAIADIQAAADVLRPVYDAHGGQDGFVSLEVSPDLAYDTEATIAEARRLHAAVGRPNLMIKVPATKAGIPAIRQLIADGVNVNVTLIFSLERYAEVMAAYIQGLTDRLNAGLPVDAIASVASFFVSRVDVNIDARLERLAAQHPEQAERYRALQGKAAVANAKLAYAQFEQTFVGPAWDRLVSAGAHVQRPLWASTSTKNPAYPDLIYVEPLIGPHTVNTMPPQTLEAFKDHGRPALTVRNDLEGARKVLAELAELGISMDEVTAELEAEGVKKFADSFVDLLAAIEERRKALAVI</sequence>
<dbReference type="Pfam" id="PF00923">
    <property type="entry name" value="TAL_FSA"/>
    <property type="match status" value="1"/>
</dbReference>
<dbReference type="PANTHER" id="PTHR10683">
    <property type="entry name" value="TRANSALDOLASE"/>
    <property type="match status" value="1"/>
</dbReference>
<dbReference type="InterPro" id="IPR004732">
    <property type="entry name" value="Transaldolase_2"/>
</dbReference>
<proteinExistence type="inferred from homology"/>
<dbReference type="EMBL" id="DSMG01000041">
    <property type="protein sequence ID" value="HDX30543.1"/>
    <property type="molecule type" value="Genomic_DNA"/>
</dbReference>
<name>A0A7C1J941_9CHLR</name>
<evidence type="ECO:0000256" key="4">
    <source>
        <dbReference type="ARBA" id="ARBA00008426"/>
    </source>
</evidence>
<evidence type="ECO:0000256" key="11">
    <source>
        <dbReference type="HAMAP-Rule" id="MF_00493"/>
    </source>
</evidence>
<keyword evidence="9 11" id="KW-0704">Schiff base</keyword>
<accession>A0A7C1J941</accession>
<dbReference type="GO" id="GO:0004801">
    <property type="term" value="F:transaldolase activity"/>
    <property type="evidence" value="ECO:0007669"/>
    <property type="project" value="UniProtKB-UniRule"/>
</dbReference>
<comment type="caution">
    <text evidence="12">The sequence shown here is derived from an EMBL/GenBank/DDBJ whole genome shotgun (WGS) entry which is preliminary data.</text>
</comment>
<evidence type="ECO:0000256" key="2">
    <source>
        <dbReference type="ARBA" id="ARBA00004496"/>
    </source>
</evidence>
<comment type="pathway">
    <text evidence="3 11">Carbohydrate degradation; pentose phosphate pathway; D-glyceraldehyde 3-phosphate and beta-D-fructose 6-phosphate from D-ribose 5-phosphate and D-xylulose 5-phosphate (non-oxidative stage): step 2/3.</text>
</comment>
<evidence type="ECO:0000256" key="8">
    <source>
        <dbReference type="ARBA" id="ARBA00023126"/>
    </source>
</evidence>
<comment type="subcellular location">
    <subcellularLocation>
        <location evidence="2 11">Cytoplasm</location>
    </subcellularLocation>
</comment>
<feature type="active site" description="Schiff-base intermediate with substrate" evidence="11">
    <location>
        <position position="138"/>
    </location>
</feature>
<evidence type="ECO:0000256" key="6">
    <source>
        <dbReference type="ARBA" id="ARBA00022490"/>
    </source>
</evidence>
<dbReference type="SUPFAM" id="SSF51569">
    <property type="entry name" value="Aldolase"/>
    <property type="match status" value="1"/>
</dbReference>
<organism evidence="12">
    <name type="scientific">Caldilinea aerophila</name>
    <dbReference type="NCBI Taxonomy" id="133453"/>
    <lineage>
        <taxon>Bacteria</taxon>
        <taxon>Bacillati</taxon>
        <taxon>Chloroflexota</taxon>
        <taxon>Caldilineae</taxon>
        <taxon>Caldilineales</taxon>
        <taxon>Caldilineaceae</taxon>
        <taxon>Caldilinea</taxon>
    </lineage>
</organism>
<keyword evidence="8 11" id="KW-0570">Pentose shunt</keyword>
<evidence type="ECO:0000313" key="12">
    <source>
        <dbReference type="EMBL" id="HDX30543.1"/>
    </source>
</evidence>
<dbReference type="NCBIfam" id="NF002881">
    <property type="entry name" value="PRK03343.1"/>
    <property type="match status" value="1"/>
</dbReference>
<evidence type="ECO:0000256" key="5">
    <source>
        <dbReference type="ARBA" id="ARBA00013151"/>
    </source>
</evidence>
<evidence type="ECO:0000256" key="3">
    <source>
        <dbReference type="ARBA" id="ARBA00004857"/>
    </source>
</evidence>
<dbReference type="HAMAP" id="MF_00493">
    <property type="entry name" value="Transaldolase_2"/>
    <property type="match status" value="1"/>
</dbReference>
<dbReference type="PROSITE" id="PS00958">
    <property type="entry name" value="TRANSALDOLASE_2"/>
    <property type="match status" value="1"/>
</dbReference>
<dbReference type="Gene3D" id="3.20.20.70">
    <property type="entry name" value="Aldolase class I"/>
    <property type="match status" value="1"/>
</dbReference>
<dbReference type="InterPro" id="IPR018225">
    <property type="entry name" value="Transaldolase_AS"/>
</dbReference>
<keyword evidence="6 11" id="KW-0963">Cytoplasm</keyword>
<evidence type="ECO:0000256" key="7">
    <source>
        <dbReference type="ARBA" id="ARBA00022679"/>
    </source>
</evidence>
<protein>
    <recommendedName>
        <fullName evidence="5 11">Transaldolase</fullName>
        <ecNumber evidence="5 11">2.2.1.2</ecNumber>
    </recommendedName>
</protein>
<dbReference type="NCBIfam" id="TIGR00876">
    <property type="entry name" value="tal_mycobact"/>
    <property type="match status" value="1"/>
</dbReference>
<dbReference type="GO" id="GO:0005737">
    <property type="term" value="C:cytoplasm"/>
    <property type="evidence" value="ECO:0007669"/>
    <property type="project" value="UniProtKB-SubCell"/>
</dbReference>
<comment type="function">
    <text evidence="1 11">Transaldolase is important for the balance of metabolites in the pentose-phosphate pathway.</text>
</comment>